<sequence>MVFTTWADVLNQSFQNMFYGLMTYLPNLIVAIVIFIIGWIIGAGIGRVVAQIIDSLRLDNALRAAGAERVIERAGFKLSSGAFIGALVKWFFIIIFLVASLNVLHLDEVNVFLRTVVLGYLPQVIVAVLILLAAAVLAEVMHRIVTGSAKAARLASAGLLGSVARWAIWIFAILAALSQLHVAPLFVQTLFTGIVIALSLAIGLAFGLGGQQAAARYIEYVREQIKD</sequence>
<dbReference type="Gene3D" id="1.10.287.1260">
    <property type="match status" value="2"/>
</dbReference>
<feature type="transmembrane region" description="Helical" evidence="1">
    <location>
        <begin position="183"/>
        <end position="208"/>
    </location>
</feature>
<gene>
    <name evidence="2" type="ORF">MNBD_CPR01-225</name>
</gene>
<dbReference type="PANTHER" id="PTHR30221">
    <property type="entry name" value="SMALL-CONDUCTANCE MECHANOSENSITIVE CHANNEL"/>
    <property type="match status" value="1"/>
</dbReference>
<dbReference type="Pfam" id="PF05552">
    <property type="entry name" value="MS_channel_1st_1"/>
    <property type="match status" value="1"/>
</dbReference>
<keyword evidence="1" id="KW-0812">Transmembrane</keyword>
<evidence type="ECO:0008006" key="3">
    <source>
        <dbReference type="Google" id="ProtNLM"/>
    </source>
</evidence>
<dbReference type="EMBL" id="UOEV01000035">
    <property type="protein sequence ID" value="VAW32308.1"/>
    <property type="molecule type" value="Genomic_DNA"/>
</dbReference>
<feature type="transmembrane region" description="Helical" evidence="1">
    <location>
        <begin position="82"/>
        <end position="104"/>
    </location>
</feature>
<organism evidence="2">
    <name type="scientific">hydrothermal vent metagenome</name>
    <dbReference type="NCBI Taxonomy" id="652676"/>
    <lineage>
        <taxon>unclassified sequences</taxon>
        <taxon>metagenomes</taxon>
        <taxon>ecological metagenomes</taxon>
    </lineage>
</organism>
<accession>A0A3B0UNB7</accession>
<dbReference type="PANTHER" id="PTHR30221:SF1">
    <property type="entry name" value="SMALL-CONDUCTANCE MECHANOSENSITIVE CHANNEL"/>
    <property type="match status" value="1"/>
</dbReference>
<feature type="transmembrane region" description="Helical" evidence="1">
    <location>
        <begin position="154"/>
        <end position="177"/>
    </location>
</feature>
<feature type="transmembrane region" description="Helical" evidence="1">
    <location>
        <begin position="124"/>
        <end position="142"/>
    </location>
</feature>
<protein>
    <recommendedName>
        <fullName evidence="3">Small-conductance mechanosensitive channel</fullName>
    </recommendedName>
</protein>
<dbReference type="GO" id="GO:0008381">
    <property type="term" value="F:mechanosensitive monoatomic ion channel activity"/>
    <property type="evidence" value="ECO:0007669"/>
    <property type="project" value="InterPro"/>
</dbReference>
<feature type="transmembrane region" description="Helical" evidence="1">
    <location>
        <begin position="28"/>
        <end position="50"/>
    </location>
</feature>
<name>A0A3B0UNB7_9ZZZZ</name>
<keyword evidence="1" id="KW-0472">Membrane</keyword>
<evidence type="ECO:0000313" key="2">
    <source>
        <dbReference type="EMBL" id="VAW32308.1"/>
    </source>
</evidence>
<dbReference type="AlphaFoldDB" id="A0A3B0UNB7"/>
<keyword evidence="1" id="KW-1133">Transmembrane helix</keyword>
<evidence type="ECO:0000256" key="1">
    <source>
        <dbReference type="SAM" id="Phobius"/>
    </source>
</evidence>
<dbReference type="InterPro" id="IPR008910">
    <property type="entry name" value="MSC_TM_helix"/>
</dbReference>
<proteinExistence type="predicted"/>
<reference evidence="2" key="1">
    <citation type="submission" date="2018-06" db="EMBL/GenBank/DDBJ databases">
        <authorList>
            <person name="Zhirakovskaya E."/>
        </authorList>
    </citation>
    <scope>NUCLEOTIDE SEQUENCE</scope>
</reference>
<dbReference type="InterPro" id="IPR045275">
    <property type="entry name" value="MscS_archaea/bacteria_type"/>
</dbReference>